<dbReference type="RefSeq" id="WP_088926832.1">
    <property type="nucleotide sequence ID" value="NZ_CADFGW010000002.1"/>
</dbReference>
<dbReference type="Pfam" id="PF01935">
    <property type="entry name" value="DUF87"/>
    <property type="match status" value="1"/>
</dbReference>
<dbReference type="PANTHER" id="PTHR42957">
    <property type="entry name" value="HELICASE MJ1565-RELATED"/>
    <property type="match status" value="1"/>
</dbReference>
<reference evidence="2 3" key="1">
    <citation type="submission" date="2016-04" db="EMBL/GenBank/DDBJ databases">
        <authorList>
            <person name="Peeters C."/>
        </authorList>
    </citation>
    <scope>NUCLEOTIDE SEQUENCE [LARGE SCALE GENOMIC DNA]</scope>
    <source>
        <strain evidence="2">LMG 29311</strain>
    </source>
</reference>
<dbReference type="InterPro" id="IPR027417">
    <property type="entry name" value="P-loop_NTPase"/>
</dbReference>
<evidence type="ECO:0000313" key="3">
    <source>
        <dbReference type="Proteomes" id="UP000196218"/>
    </source>
</evidence>
<protein>
    <submittedName>
        <fullName evidence="2">AAA-like domain protein</fullName>
    </submittedName>
</protein>
<feature type="domain" description="Helicase HerA central" evidence="1">
    <location>
        <begin position="210"/>
        <end position="318"/>
    </location>
</feature>
<gene>
    <name evidence="2" type="ORF">UA18_04459</name>
</gene>
<dbReference type="InterPro" id="IPR002789">
    <property type="entry name" value="HerA_central"/>
</dbReference>
<dbReference type="InterPro" id="IPR008571">
    <property type="entry name" value="HerA-like"/>
</dbReference>
<dbReference type="Gene3D" id="3.40.50.300">
    <property type="entry name" value="P-loop containing nucleotide triphosphate hydrolases"/>
    <property type="match status" value="2"/>
</dbReference>
<sequence>MTTLGTLVNAAATQGNPIDALRTFLEVEARNEQARRVEDMRFVGYVLELGYDTAKIITSDPYKLAVGGIPRGSFLIMTPVNAGKTPPHFTLLRVTGVSPTPLSNQVQQTYFELHKKSMPELDVWTQSELQWGALDCDVLGMFYANPQDMQKLEFSGDVNNVVSAHRYKVFAPDDALLRLIVNGMVKTEQRSTIGTLRTMECGLFSDGAVTNIPVEVSMRDFKGCRTAMFGKTRLGKSNVVKILAQAMLNATQEDNSVGQLVFDINGEYANDNPQDGNRSLRSANESRCDVYALTERQGTPSRPLRLNFYEQPESTLDILGGMLAQDNRASGYVASFASVKLPDISSTMALPQGEQTRPVRKILLYWAILHKAGYAADETRLRGIRLQVPGAGVFDPKFSKDLRLAAYRMLRPTEIRTDAKGQEDAPAAPNTLDTLLAELEIIAEFRRREPQNALFTTPNGRSGRTLFDSDDAALLDFLSPGPGRSGPTLIRPYRVFHSPQAGAFVDEILGLLDKGRTVILDLGNATDQIRRYFADMLSRAVFSHQETKFVENKLFNTFVQLYFEEAHNLFPPDNKDLTGVYARFAKEGAKFHIGMVYSTQSPSTINKELLAQTENFFVGHLSSQDEARALSRVQVAFSGVEDDILKAKTPGYMRMLTMSHRYVVPTQAFRFEAAHSTSAE</sequence>
<organism evidence="2 3">
    <name type="scientific">Burkholderia multivorans</name>
    <dbReference type="NCBI Taxonomy" id="87883"/>
    <lineage>
        <taxon>Bacteria</taxon>
        <taxon>Pseudomonadati</taxon>
        <taxon>Pseudomonadota</taxon>
        <taxon>Betaproteobacteria</taxon>
        <taxon>Burkholderiales</taxon>
        <taxon>Burkholderiaceae</taxon>
        <taxon>Burkholderia</taxon>
        <taxon>Burkholderia cepacia complex</taxon>
    </lineage>
</organism>
<comment type="caution">
    <text evidence="2">The sequence shown here is derived from an EMBL/GenBank/DDBJ whole genome shotgun (WGS) entry which is preliminary data.</text>
</comment>
<dbReference type="AlphaFoldDB" id="A0ABD7L9G5"/>
<name>A0ABD7L9G5_9BURK</name>
<dbReference type="PANTHER" id="PTHR42957:SF1">
    <property type="entry name" value="HELICASE MJ1565-RELATED"/>
    <property type="match status" value="1"/>
</dbReference>
<dbReference type="SUPFAM" id="SSF52540">
    <property type="entry name" value="P-loop containing nucleoside triphosphate hydrolases"/>
    <property type="match status" value="1"/>
</dbReference>
<evidence type="ECO:0000259" key="1">
    <source>
        <dbReference type="Pfam" id="PF01935"/>
    </source>
</evidence>
<proteinExistence type="predicted"/>
<dbReference type="EMBL" id="FKJW01000005">
    <property type="protein sequence ID" value="SAK00019.1"/>
    <property type="molecule type" value="Genomic_DNA"/>
</dbReference>
<dbReference type="Proteomes" id="UP000196218">
    <property type="component" value="Unassembled WGS sequence"/>
</dbReference>
<evidence type="ECO:0000313" key="2">
    <source>
        <dbReference type="EMBL" id="SAK00019.1"/>
    </source>
</evidence>
<accession>A0ABD7L9G5</accession>